<dbReference type="InterPro" id="IPR038068">
    <property type="entry name" value="YcgL-like_sf"/>
</dbReference>
<protein>
    <recommendedName>
        <fullName evidence="1">YcgL domain-containing protein OPDIPICF_02519</fullName>
    </recommendedName>
</protein>
<evidence type="ECO:0000259" key="2">
    <source>
        <dbReference type="PROSITE" id="PS51648"/>
    </source>
</evidence>
<organism evidence="3 4">
    <name type="scientific">BD1-7 clade bacterium</name>
    <dbReference type="NCBI Taxonomy" id="2029982"/>
    <lineage>
        <taxon>Bacteria</taxon>
        <taxon>Pseudomonadati</taxon>
        <taxon>Pseudomonadota</taxon>
        <taxon>Gammaproteobacteria</taxon>
        <taxon>Cellvibrionales</taxon>
        <taxon>Spongiibacteraceae</taxon>
        <taxon>BD1-7 clade</taxon>
    </lineage>
</organism>
<accession>A0A5S9QRA0</accession>
<dbReference type="Proteomes" id="UP000441399">
    <property type="component" value="Unassembled WGS sequence"/>
</dbReference>
<reference evidence="3 4" key="1">
    <citation type="submission" date="2019-11" db="EMBL/GenBank/DDBJ databases">
        <authorList>
            <person name="Holert J."/>
        </authorList>
    </citation>
    <scope>NUCLEOTIDE SEQUENCE [LARGE SCALE GENOMIC DNA]</scope>
    <source>
        <strain evidence="3">SB11_3</strain>
    </source>
</reference>
<keyword evidence="4" id="KW-1185">Reference proteome</keyword>
<dbReference type="Gene3D" id="3.10.510.20">
    <property type="entry name" value="YcgL domain"/>
    <property type="match status" value="1"/>
</dbReference>
<evidence type="ECO:0000256" key="1">
    <source>
        <dbReference type="HAMAP-Rule" id="MF_01866"/>
    </source>
</evidence>
<name>A0A5S9QRA0_9GAMM</name>
<evidence type="ECO:0000313" key="4">
    <source>
        <dbReference type="Proteomes" id="UP000441399"/>
    </source>
</evidence>
<gene>
    <name evidence="3" type="primary">ycgL</name>
    <name evidence="3" type="ORF">OPDIPICF_02519</name>
</gene>
<dbReference type="EMBL" id="CACSIO010000045">
    <property type="protein sequence ID" value="CAA0121898.1"/>
    <property type="molecule type" value="Genomic_DNA"/>
</dbReference>
<dbReference type="SUPFAM" id="SSF160191">
    <property type="entry name" value="YcgL-like"/>
    <property type="match status" value="1"/>
</dbReference>
<dbReference type="InterPro" id="IPR027354">
    <property type="entry name" value="YcgL_dom"/>
</dbReference>
<dbReference type="PANTHER" id="PTHR38109">
    <property type="entry name" value="PROTEIN YCGL"/>
    <property type="match status" value="1"/>
</dbReference>
<dbReference type="Pfam" id="PF05166">
    <property type="entry name" value="YcgL"/>
    <property type="match status" value="1"/>
</dbReference>
<dbReference type="AlphaFoldDB" id="A0A5S9QRA0"/>
<evidence type="ECO:0000313" key="3">
    <source>
        <dbReference type="EMBL" id="CAA0121898.1"/>
    </source>
</evidence>
<feature type="domain" description="YcgL" evidence="2">
    <location>
        <begin position="9"/>
        <end position="93"/>
    </location>
</feature>
<sequence>MKKDMNSKLLCSVYRSASREGMYLYVKTSDELSKVPDALISLLGQPELVMKFLVVPEKSVARVTGQAVMDAIEEKGFYLQMPLVEDDDMADIAQKNSKLNKLA</sequence>
<dbReference type="PANTHER" id="PTHR38109:SF1">
    <property type="entry name" value="PROTEIN YCGL"/>
    <property type="match status" value="1"/>
</dbReference>
<dbReference type="PROSITE" id="PS51648">
    <property type="entry name" value="YCGL"/>
    <property type="match status" value="1"/>
</dbReference>
<proteinExistence type="inferred from homology"/>
<dbReference type="HAMAP" id="MF_01866">
    <property type="entry name" value="UPF0745"/>
    <property type="match status" value="1"/>
</dbReference>